<reference evidence="2 3" key="1">
    <citation type="journal article" date="2011" name="PLoS Pathog.">
        <title>Endophytic Life Strategies Decoded by Genome and Transcriptome Analyses of the Mutualistic Root Symbiont Piriformospora indica.</title>
        <authorList>
            <person name="Zuccaro A."/>
            <person name="Lahrmann U."/>
            <person name="Guldener U."/>
            <person name="Langen G."/>
            <person name="Pfiffi S."/>
            <person name="Biedenkopf D."/>
            <person name="Wong P."/>
            <person name="Samans B."/>
            <person name="Grimm C."/>
            <person name="Basiewicz M."/>
            <person name="Murat C."/>
            <person name="Martin F."/>
            <person name="Kogel K.H."/>
        </authorList>
    </citation>
    <scope>NUCLEOTIDE SEQUENCE [LARGE SCALE GENOMIC DNA]</scope>
    <source>
        <strain evidence="2 3">DSM 11827</strain>
    </source>
</reference>
<proteinExistence type="predicted"/>
<evidence type="ECO:0000313" key="2">
    <source>
        <dbReference type="EMBL" id="CCA77049.1"/>
    </source>
</evidence>
<dbReference type="InParanoid" id="G4U0F6"/>
<evidence type="ECO:0000313" key="3">
    <source>
        <dbReference type="Proteomes" id="UP000007148"/>
    </source>
</evidence>
<feature type="region of interest" description="Disordered" evidence="1">
    <location>
        <begin position="33"/>
        <end position="55"/>
    </location>
</feature>
<accession>G4U0F6</accession>
<protein>
    <submittedName>
        <fullName evidence="2">Uncharacterized protein</fullName>
    </submittedName>
</protein>
<name>G4U0F6_SERID</name>
<gene>
    <name evidence="2" type="ORF">PIIN_11034</name>
</gene>
<comment type="caution">
    <text evidence="2">The sequence shown here is derived from an EMBL/GenBank/DDBJ whole genome shotgun (WGS) entry which is preliminary data.</text>
</comment>
<keyword evidence="3" id="KW-1185">Reference proteome</keyword>
<dbReference type="Proteomes" id="UP000007148">
    <property type="component" value="Unassembled WGS sequence"/>
</dbReference>
<sequence>FDYAGLKATAQFGRMRSSRDEWVDADERFAPRSRLTTNTLQQGDLPHIRTHGASD</sequence>
<evidence type="ECO:0000256" key="1">
    <source>
        <dbReference type="SAM" id="MobiDB-lite"/>
    </source>
</evidence>
<feature type="non-terminal residue" evidence="2">
    <location>
        <position position="55"/>
    </location>
</feature>
<dbReference type="AlphaFoldDB" id="G4U0F6"/>
<dbReference type="EMBL" id="CAFZ01001219">
    <property type="protein sequence ID" value="CCA77049.1"/>
    <property type="molecule type" value="Genomic_DNA"/>
</dbReference>
<organism evidence="2 3">
    <name type="scientific">Serendipita indica (strain DSM 11827)</name>
    <name type="common">Root endophyte fungus</name>
    <name type="synonym">Piriformospora indica</name>
    <dbReference type="NCBI Taxonomy" id="1109443"/>
    <lineage>
        <taxon>Eukaryota</taxon>
        <taxon>Fungi</taxon>
        <taxon>Dikarya</taxon>
        <taxon>Basidiomycota</taxon>
        <taxon>Agaricomycotina</taxon>
        <taxon>Agaricomycetes</taxon>
        <taxon>Sebacinales</taxon>
        <taxon>Serendipitaceae</taxon>
        <taxon>Serendipita</taxon>
    </lineage>
</organism>
<dbReference type="HOGENOM" id="CLU_3038033_0_0_1"/>